<sequence length="71" mass="8164">MAQALNATTQTLGFADRFAEFRKNLADRWARYRVYQETLAELSHLDDRDLLDLGMSRSQIRQVALEAAYGN</sequence>
<dbReference type="RefSeq" id="WP_092080986.1">
    <property type="nucleotide sequence ID" value="NZ_FOYI01000007.1"/>
</dbReference>
<name>A0A1I6E5V6_9RHOB</name>
<dbReference type="OrthoDB" id="8244198at2"/>
<evidence type="ECO:0000313" key="3">
    <source>
        <dbReference type="Proteomes" id="UP000199302"/>
    </source>
</evidence>
<evidence type="ECO:0000313" key="2">
    <source>
        <dbReference type="EMBL" id="SFR12888.1"/>
    </source>
</evidence>
<reference evidence="2 3" key="1">
    <citation type="submission" date="2016-10" db="EMBL/GenBank/DDBJ databases">
        <authorList>
            <person name="de Groot N.N."/>
        </authorList>
    </citation>
    <scope>NUCLEOTIDE SEQUENCE [LARGE SCALE GENOMIC DNA]</scope>
    <source>
        <strain evidence="3">KMM 9023,NRIC 0796,JCM 17311,KCTC 23692</strain>
    </source>
</reference>
<evidence type="ECO:0000259" key="1">
    <source>
        <dbReference type="Pfam" id="PF06568"/>
    </source>
</evidence>
<dbReference type="STRING" id="871652.SAMN04515673_107135"/>
<gene>
    <name evidence="2" type="ORF">SAMN04515673_107135</name>
</gene>
<dbReference type="Pfam" id="PF06568">
    <property type="entry name" value="YjiS-like"/>
    <property type="match status" value="1"/>
</dbReference>
<dbReference type="InterPro" id="IPR009506">
    <property type="entry name" value="YjiS-like"/>
</dbReference>
<dbReference type="Proteomes" id="UP000199302">
    <property type="component" value="Unassembled WGS sequence"/>
</dbReference>
<proteinExistence type="predicted"/>
<dbReference type="EMBL" id="FOYI01000007">
    <property type="protein sequence ID" value="SFR12888.1"/>
    <property type="molecule type" value="Genomic_DNA"/>
</dbReference>
<feature type="domain" description="YjiS-like" evidence="1">
    <location>
        <begin position="25"/>
        <end position="61"/>
    </location>
</feature>
<accession>A0A1I6E5V6</accession>
<organism evidence="2 3">
    <name type="scientific">Poseidonocella sedimentorum</name>
    <dbReference type="NCBI Taxonomy" id="871652"/>
    <lineage>
        <taxon>Bacteria</taxon>
        <taxon>Pseudomonadati</taxon>
        <taxon>Pseudomonadota</taxon>
        <taxon>Alphaproteobacteria</taxon>
        <taxon>Rhodobacterales</taxon>
        <taxon>Roseobacteraceae</taxon>
        <taxon>Poseidonocella</taxon>
    </lineage>
</organism>
<dbReference type="AlphaFoldDB" id="A0A1I6E5V6"/>
<protein>
    <recommendedName>
        <fullName evidence="1">YjiS-like domain-containing protein</fullName>
    </recommendedName>
</protein>
<keyword evidence="3" id="KW-1185">Reference proteome</keyword>